<dbReference type="InterPro" id="IPR057001">
    <property type="entry name" value="RYYR-CCHC"/>
</dbReference>
<evidence type="ECO:0000313" key="4">
    <source>
        <dbReference type="EMBL" id="MFH4976430.1"/>
    </source>
</evidence>
<gene>
    <name evidence="4" type="ORF">AB6A40_003139</name>
</gene>
<dbReference type="AlphaFoldDB" id="A0ABD6E8N1"/>
<name>A0ABD6E8N1_9BILA</name>
<proteinExistence type="predicted"/>
<feature type="signal peptide" evidence="2">
    <location>
        <begin position="1"/>
        <end position="20"/>
    </location>
</feature>
<dbReference type="EMBL" id="JBGFUD010001548">
    <property type="protein sequence ID" value="MFH4976430.1"/>
    <property type="molecule type" value="Genomic_DNA"/>
</dbReference>
<feature type="compositionally biased region" description="Polar residues" evidence="1">
    <location>
        <begin position="46"/>
        <end position="69"/>
    </location>
</feature>
<organism evidence="4 5">
    <name type="scientific">Gnathostoma spinigerum</name>
    <dbReference type="NCBI Taxonomy" id="75299"/>
    <lineage>
        <taxon>Eukaryota</taxon>
        <taxon>Metazoa</taxon>
        <taxon>Ecdysozoa</taxon>
        <taxon>Nematoda</taxon>
        <taxon>Chromadorea</taxon>
        <taxon>Rhabditida</taxon>
        <taxon>Spirurina</taxon>
        <taxon>Gnathostomatomorpha</taxon>
        <taxon>Gnathostomatoidea</taxon>
        <taxon>Gnathostomatidae</taxon>
        <taxon>Gnathostoma</taxon>
    </lineage>
</organism>
<evidence type="ECO:0000259" key="3">
    <source>
        <dbReference type="Pfam" id="PF23674"/>
    </source>
</evidence>
<sequence>MYVLLCRITLIFLNINLYSASDKLEEKNRISSSAKELLRESRDSAKSSPALSTVGNNQVNNDGRNVGDSETVSQCSVIKTLSNRGRYTSLAIRVSDDAVRVYRLSSSREESGTNYYRCSRCECLNKKSDVKFKPRVKTQNGRIIGDAFPSHHHDCQPLPLPKYQAQQLDYSCRADVRDGLAEPKQAWSRGHDIALQKWAAAEESAISKEVIDNFPDWSHVRKAYSRIRRQRHERDSFGHGRTYSCHDE</sequence>
<evidence type="ECO:0000313" key="5">
    <source>
        <dbReference type="Proteomes" id="UP001608902"/>
    </source>
</evidence>
<reference evidence="4 5" key="1">
    <citation type="submission" date="2024-08" db="EMBL/GenBank/DDBJ databases">
        <title>Gnathostoma spinigerum genome.</title>
        <authorList>
            <person name="Gonzalez-Bertolin B."/>
            <person name="Monzon S."/>
            <person name="Zaballos A."/>
            <person name="Jimenez P."/>
            <person name="Dekumyoy P."/>
            <person name="Varona S."/>
            <person name="Cuesta I."/>
            <person name="Sumanam S."/>
            <person name="Adisakwattana P."/>
            <person name="Gasser R.B."/>
            <person name="Hernandez-Gonzalez A."/>
            <person name="Young N.D."/>
            <person name="Perteguer M.J."/>
        </authorList>
    </citation>
    <scope>NUCLEOTIDE SEQUENCE [LARGE SCALE GENOMIC DNA]</scope>
    <source>
        <strain evidence="4">AL3</strain>
        <tissue evidence="4">Liver</tissue>
    </source>
</reference>
<protein>
    <recommendedName>
        <fullName evidence="3">RYYR-CCHC domain-containing protein</fullName>
    </recommendedName>
</protein>
<evidence type="ECO:0000256" key="1">
    <source>
        <dbReference type="SAM" id="MobiDB-lite"/>
    </source>
</evidence>
<feature type="region of interest" description="Disordered" evidence="1">
    <location>
        <begin position="40"/>
        <end position="69"/>
    </location>
</feature>
<feature type="domain" description="RYYR-CCHC" evidence="3">
    <location>
        <begin position="79"/>
        <end position="155"/>
    </location>
</feature>
<feature type="chain" id="PRO_5044878688" description="RYYR-CCHC domain-containing protein" evidence="2">
    <location>
        <begin position="21"/>
        <end position="248"/>
    </location>
</feature>
<evidence type="ECO:0000256" key="2">
    <source>
        <dbReference type="SAM" id="SignalP"/>
    </source>
</evidence>
<dbReference type="Pfam" id="PF23674">
    <property type="entry name" value="RYYR-CCHC"/>
    <property type="match status" value="1"/>
</dbReference>
<accession>A0ABD6E8N1</accession>
<keyword evidence="5" id="KW-1185">Reference proteome</keyword>
<dbReference type="Proteomes" id="UP001608902">
    <property type="component" value="Unassembled WGS sequence"/>
</dbReference>
<keyword evidence="2" id="KW-0732">Signal</keyword>
<comment type="caution">
    <text evidence="4">The sequence shown here is derived from an EMBL/GenBank/DDBJ whole genome shotgun (WGS) entry which is preliminary data.</text>
</comment>